<dbReference type="GO" id="GO:0008832">
    <property type="term" value="F:dGTPase activity"/>
    <property type="evidence" value="ECO:0007669"/>
    <property type="project" value="TreeGrafter"/>
</dbReference>
<dbReference type="CDD" id="cd00077">
    <property type="entry name" value="HDc"/>
    <property type="match status" value="1"/>
</dbReference>
<dbReference type="InterPro" id="IPR003607">
    <property type="entry name" value="HD/PDEase_dom"/>
</dbReference>
<accession>X0STB7</accession>
<feature type="domain" description="HD" evidence="1">
    <location>
        <begin position="57"/>
        <end position="142"/>
    </location>
</feature>
<reference evidence="2" key="1">
    <citation type="journal article" date="2014" name="Front. Microbiol.">
        <title>High frequency of phylogenetically diverse reductive dehalogenase-homologous genes in deep subseafloor sedimentary metagenomes.</title>
        <authorList>
            <person name="Kawai M."/>
            <person name="Futagami T."/>
            <person name="Toyoda A."/>
            <person name="Takaki Y."/>
            <person name="Nishi S."/>
            <person name="Hori S."/>
            <person name="Arai W."/>
            <person name="Tsubouchi T."/>
            <person name="Morono Y."/>
            <person name="Uchiyama I."/>
            <person name="Ito T."/>
            <person name="Fujiyama A."/>
            <person name="Inagaki F."/>
            <person name="Takami H."/>
        </authorList>
    </citation>
    <scope>NUCLEOTIDE SEQUENCE</scope>
    <source>
        <strain evidence="2">Expedition CK06-06</strain>
    </source>
</reference>
<sequence length="154" mass="17926">MRLPVSKTYEIRDPIHGFIVLNEWERDIIDHSVFQRLRRIRHLGLTDMVYPGAMHTRFEHSLGAMHVATQMYDEIVKRRGNYWLESELNFSEGGLKRHKVLLRISCLLHDVGHPPFSHVGEAILACDPSTGEPYRHEEYSVAAILHLMRDVIDD</sequence>
<dbReference type="InterPro" id="IPR050135">
    <property type="entry name" value="dGTPase-like"/>
</dbReference>
<comment type="caution">
    <text evidence="2">The sequence shown here is derived from an EMBL/GenBank/DDBJ whole genome shotgun (WGS) entry which is preliminary data.</text>
</comment>
<protein>
    <recommendedName>
        <fullName evidence="1">HD domain-containing protein</fullName>
    </recommendedName>
</protein>
<gene>
    <name evidence="2" type="ORF">S01H1_04410</name>
</gene>
<dbReference type="EMBL" id="BARS01002328">
    <property type="protein sequence ID" value="GAF84239.1"/>
    <property type="molecule type" value="Genomic_DNA"/>
</dbReference>
<dbReference type="InterPro" id="IPR006674">
    <property type="entry name" value="HD_domain"/>
</dbReference>
<dbReference type="PANTHER" id="PTHR11373">
    <property type="entry name" value="DEOXYNUCLEOSIDE TRIPHOSPHATE TRIPHOSPHOHYDROLASE"/>
    <property type="match status" value="1"/>
</dbReference>
<dbReference type="Pfam" id="PF01966">
    <property type="entry name" value="HD"/>
    <property type="match status" value="1"/>
</dbReference>
<name>X0STB7_9ZZZZ</name>
<proteinExistence type="predicted"/>
<dbReference type="SUPFAM" id="SSF109604">
    <property type="entry name" value="HD-domain/PDEase-like"/>
    <property type="match status" value="1"/>
</dbReference>
<dbReference type="PANTHER" id="PTHR11373:SF4">
    <property type="entry name" value="DEOXYNUCLEOSIDE TRIPHOSPHATE TRIPHOSPHOHYDROLASE SAMHD1"/>
    <property type="match status" value="1"/>
</dbReference>
<evidence type="ECO:0000259" key="1">
    <source>
        <dbReference type="Pfam" id="PF01966"/>
    </source>
</evidence>
<dbReference type="Gene3D" id="1.10.3210.10">
    <property type="entry name" value="Hypothetical protein af1432"/>
    <property type="match status" value="1"/>
</dbReference>
<dbReference type="GO" id="GO:0006203">
    <property type="term" value="P:dGTP catabolic process"/>
    <property type="evidence" value="ECO:0007669"/>
    <property type="project" value="TreeGrafter"/>
</dbReference>
<dbReference type="AlphaFoldDB" id="X0STB7"/>
<evidence type="ECO:0000313" key="2">
    <source>
        <dbReference type="EMBL" id="GAF84239.1"/>
    </source>
</evidence>
<feature type="non-terminal residue" evidence="2">
    <location>
        <position position="154"/>
    </location>
</feature>
<organism evidence="2">
    <name type="scientific">marine sediment metagenome</name>
    <dbReference type="NCBI Taxonomy" id="412755"/>
    <lineage>
        <taxon>unclassified sequences</taxon>
        <taxon>metagenomes</taxon>
        <taxon>ecological metagenomes</taxon>
    </lineage>
</organism>